<sequence length="477" mass="53293">MLFSSGIASNLKVALLHVQADLCDKPHDNKSLSIKITAWTTGIISIVAVILRFVSRHLGGSPLWWDDWLQLASIILVIPMTVSLLLNAEAGIGHHIWDLTYHQVKTIGQWTYITTICWALELLILKFSILCLYVRIFPNPWLKRAVMIFTVFTILYTGPLVFLAALQCIPVHAIWDLEAQKTAKCIDWIAVLRATVVFEVIAEVLIFVLPIPVVLRLKLRRSKKIQLLTFFGLGVCIIGISVARLPTLPGVVSSEDQPYTTVGATILGFVASVVGHVCAAVPTIRALVRLWCGSLDDSSSRSRPSRFGKGWGSSTASSGKRSSWFSRSQSYHSSNLLPSQNTDKEKSAGITVQQHFGVQPLLETREDVVLLDLQPIRERAYQPARPQRGVGQWNSGRPRWVTDEEQPPSIIREPWKEADIDDSSSEKDVLPNQGFARTSSVRAIEEHIHSMEARMLELETEIQFYRSNSVRGQASRV</sequence>
<protein>
    <recommendedName>
        <fullName evidence="9">Rhodopsin domain-containing protein</fullName>
    </recommendedName>
</protein>
<dbReference type="EMBL" id="KV441558">
    <property type="protein sequence ID" value="OAG01213.1"/>
    <property type="molecule type" value="Genomic_DNA"/>
</dbReference>
<evidence type="ECO:0000256" key="5">
    <source>
        <dbReference type="ARBA" id="ARBA00038359"/>
    </source>
</evidence>
<feature type="coiled-coil region" evidence="6">
    <location>
        <begin position="441"/>
        <end position="468"/>
    </location>
</feature>
<proteinExistence type="inferred from homology"/>
<comment type="similarity">
    <text evidence="5">Belongs to the SAT4 family.</text>
</comment>
<evidence type="ECO:0000313" key="10">
    <source>
        <dbReference type="EMBL" id="OAG01213.1"/>
    </source>
</evidence>
<feature type="transmembrane region" description="Helical" evidence="8">
    <location>
        <begin position="259"/>
        <end position="281"/>
    </location>
</feature>
<feature type="region of interest" description="Disordered" evidence="7">
    <location>
        <begin position="382"/>
        <end position="403"/>
    </location>
</feature>
<feature type="transmembrane region" description="Helical" evidence="8">
    <location>
        <begin position="146"/>
        <end position="175"/>
    </location>
</feature>
<dbReference type="GeneID" id="28768704"/>
<feature type="transmembrane region" description="Helical" evidence="8">
    <location>
        <begin position="195"/>
        <end position="215"/>
    </location>
</feature>
<evidence type="ECO:0000256" key="8">
    <source>
        <dbReference type="SAM" id="Phobius"/>
    </source>
</evidence>
<dbReference type="AlphaFoldDB" id="A0A177C0P8"/>
<organism evidence="10 11">
    <name type="scientific">Paraphaeosphaeria sporulosa</name>
    <dbReference type="NCBI Taxonomy" id="1460663"/>
    <lineage>
        <taxon>Eukaryota</taxon>
        <taxon>Fungi</taxon>
        <taxon>Dikarya</taxon>
        <taxon>Ascomycota</taxon>
        <taxon>Pezizomycotina</taxon>
        <taxon>Dothideomycetes</taxon>
        <taxon>Pleosporomycetidae</taxon>
        <taxon>Pleosporales</taxon>
        <taxon>Massarineae</taxon>
        <taxon>Didymosphaeriaceae</taxon>
        <taxon>Paraphaeosphaeria</taxon>
    </lineage>
</organism>
<keyword evidence="4 8" id="KW-0472">Membrane</keyword>
<feature type="transmembrane region" description="Helical" evidence="8">
    <location>
        <begin position="67"/>
        <end position="90"/>
    </location>
</feature>
<keyword evidence="6" id="KW-0175">Coiled coil</keyword>
<dbReference type="PANTHER" id="PTHR33048">
    <property type="entry name" value="PTH11-LIKE INTEGRAL MEMBRANE PROTEIN (AFU_ORTHOLOGUE AFUA_5G11245)"/>
    <property type="match status" value="1"/>
</dbReference>
<gene>
    <name evidence="10" type="ORF">CC84DRAFT_1263222</name>
</gene>
<keyword evidence="11" id="KW-1185">Reference proteome</keyword>
<dbReference type="PANTHER" id="PTHR33048:SF47">
    <property type="entry name" value="INTEGRAL MEMBRANE PROTEIN-RELATED"/>
    <property type="match status" value="1"/>
</dbReference>
<feature type="domain" description="Rhodopsin" evidence="9">
    <location>
        <begin position="51"/>
        <end position="289"/>
    </location>
</feature>
<evidence type="ECO:0000256" key="7">
    <source>
        <dbReference type="SAM" id="MobiDB-lite"/>
    </source>
</evidence>
<feature type="compositionally biased region" description="Low complexity" evidence="7">
    <location>
        <begin position="313"/>
        <end position="322"/>
    </location>
</feature>
<reference evidence="10 11" key="1">
    <citation type="submission" date="2016-05" db="EMBL/GenBank/DDBJ databases">
        <title>Comparative analysis of secretome profiles of manganese(II)-oxidizing ascomycete fungi.</title>
        <authorList>
            <consortium name="DOE Joint Genome Institute"/>
            <person name="Zeiner C.A."/>
            <person name="Purvine S.O."/>
            <person name="Zink E.M."/>
            <person name="Wu S."/>
            <person name="Pasa-Tolic L."/>
            <person name="Chaput D.L."/>
            <person name="Haridas S."/>
            <person name="Grigoriev I.V."/>
            <person name="Santelli C.M."/>
            <person name="Hansel C.M."/>
        </authorList>
    </citation>
    <scope>NUCLEOTIDE SEQUENCE [LARGE SCALE GENOMIC DNA]</scope>
    <source>
        <strain evidence="10 11">AP3s5-JAC2a</strain>
    </source>
</reference>
<evidence type="ECO:0000256" key="6">
    <source>
        <dbReference type="SAM" id="Coils"/>
    </source>
</evidence>
<evidence type="ECO:0000313" key="11">
    <source>
        <dbReference type="Proteomes" id="UP000077069"/>
    </source>
</evidence>
<comment type="subcellular location">
    <subcellularLocation>
        <location evidence="1">Membrane</location>
        <topology evidence="1">Multi-pass membrane protein</topology>
    </subcellularLocation>
</comment>
<name>A0A177C0P8_9PLEO</name>
<dbReference type="STRING" id="1460663.A0A177C0P8"/>
<keyword evidence="2 8" id="KW-0812">Transmembrane</keyword>
<dbReference type="Pfam" id="PF20684">
    <property type="entry name" value="Fung_rhodopsin"/>
    <property type="match status" value="1"/>
</dbReference>
<feature type="transmembrane region" description="Helical" evidence="8">
    <location>
        <begin position="36"/>
        <end position="55"/>
    </location>
</feature>
<feature type="transmembrane region" description="Helical" evidence="8">
    <location>
        <begin position="227"/>
        <end position="247"/>
    </location>
</feature>
<dbReference type="RefSeq" id="XP_018031578.1">
    <property type="nucleotide sequence ID" value="XM_018185218.1"/>
</dbReference>
<accession>A0A177C0P8</accession>
<dbReference type="Proteomes" id="UP000077069">
    <property type="component" value="Unassembled WGS sequence"/>
</dbReference>
<feature type="transmembrane region" description="Helical" evidence="8">
    <location>
        <begin position="110"/>
        <end position="134"/>
    </location>
</feature>
<feature type="region of interest" description="Disordered" evidence="7">
    <location>
        <begin position="296"/>
        <end position="322"/>
    </location>
</feature>
<dbReference type="InterPro" id="IPR049326">
    <property type="entry name" value="Rhodopsin_dom_fungi"/>
</dbReference>
<keyword evidence="3 8" id="KW-1133">Transmembrane helix</keyword>
<dbReference type="InterPro" id="IPR052337">
    <property type="entry name" value="SAT4-like"/>
</dbReference>
<dbReference type="InParanoid" id="A0A177C0P8"/>
<evidence type="ECO:0000256" key="3">
    <source>
        <dbReference type="ARBA" id="ARBA00022989"/>
    </source>
</evidence>
<dbReference type="GO" id="GO:0016020">
    <property type="term" value="C:membrane"/>
    <property type="evidence" value="ECO:0007669"/>
    <property type="project" value="UniProtKB-SubCell"/>
</dbReference>
<evidence type="ECO:0000256" key="2">
    <source>
        <dbReference type="ARBA" id="ARBA00022692"/>
    </source>
</evidence>
<dbReference type="OrthoDB" id="2496787at2759"/>
<evidence type="ECO:0000259" key="9">
    <source>
        <dbReference type="Pfam" id="PF20684"/>
    </source>
</evidence>
<evidence type="ECO:0000256" key="4">
    <source>
        <dbReference type="ARBA" id="ARBA00023136"/>
    </source>
</evidence>
<evidence type="ECO:0000256" key="1">
    <source>
        <dbReference type="ARBA" id="ARBA00004141"/>
    </source>
</evidence>